<evidence type="ECO:0000313" key="3">
    <source>
        <dbReference type="EMBL" id="UUX50201.1"/>
    </source>
</evidence>
<name>A0A9J7AUR0_9PROT</name>
<keyword evidence="2" id="KW-0812">Transmembrane</keyword>
<feature type="transmembrane region" description="Helical" evidence="2">
    <location>
        <begin position="14"/>
        <end position="32"/>
    </location>
</feature>
<protein>
    <submittedName>
        <fullName evidence="3">Septum formation initiator family protein</fullName>
    </submittedName>
</protein>
<accession>A0A9J7AUR0</accession>
<keyword evidence="2" id="KW-0472">Membrane</keyword>
<reference evidence="3" key="1">
    <citation type="submission" date="2022-08" db="EMBL/GenBank/DDBJ databases">
        <title>Nisaea acidiphila sp. nov., isolated from a marine algal debris and emended description of the genus Nisaea Urios et al. 2008.</title>
        <authorList>
            <person name="Kwon K."/>
        </authorList>
    </citation>
    <scope>NUCLEOTIDE SEQUENCE</scope>
    <source>
        <strain evidence="3">MEBiC11861</strain>
    </source>
</reference>
<keyword evidence="2" id="KW-1133">Transmembrane helix</keyword>
<sequence>MTLAFELKRRARQIVGPVIGCLLLGYFIFHAVEGDRGLHAWQALDAKIEAAESKLAALQATRESMERKVAMLHPESIDRDLLTEQARVVLNYLGRDEFVLQDLGGFSVAAMGDGAAAQPKTQAISIASNSN</sequence>
<dbReference type="KEGG" id="naci:NUH88_00570"/>
<keyword evidence="1" id="KW-0175">Coiled coil</keyword>
<evidence type="ECO:0000313" key="4">
    <source>
        <dbReference type="Proteomes" id="UP001060336"/>
    </source>
</evidence>
<dbReference type="EMBL" id="CP102480">
    <property type="protein sequence ID" value="UUX50201.1"/>
    <property type="molecule type" value="Genomic_DNA"/>
</dbReference>
<feature type="coiled-coil region" evidence="1">
    <location>
        <begin position="41"/>
        <end position="68"/>
    </location>
</feature>
<keyword evidence="4" id="KW-1185">Reference proteome</keyword>
<evidence type="ECO:0000256" key="2">
    <source>
        <dbReference type="SAM" id="Phobius"/>
    </source>
</evidence>
<dbReference type="AlphaFoldDB" id="A0A9J7AUR0"/>
<dbReference type="RefSeq" id="WP_257769300.1">
    <property type="nucleotide sequence ID" value="NZ_CP102480.1"/>
</dbReference>
<dbReference type="InterPro" id="IPR007060">
    <property type="entry name" value="FtsL/DivIC"/>
</dbReference>
<gene>
    <name evidence="3" type="ORF">NUH88_00570</name>
</gene>
<dbReference type="Proteomes" id="UP001060336">
    <property type="component" value="Chromosome"/>
</dbReference>
<proteinExistence type="predicted"/>
<evidence type="ECO:0000256" key="1">
    <source>
        <dbReference type="SAM" id="Coils"/>
    </source>
</evidence>
<dbReference type="Pfam" id="PF04977">
    <property type="entry name" value="DivIC"/>
    <property type="match status" value="1"/>
</dbReference>
<organism evidence="3 4">
    <name type="scientific">Nisaea acidiphila</name>
    <dbReference type="NCBI Taxonomy" id="1862145"/>
    <lineage>
        <taxon>Bacteria</taxon>
        <taxon>Pseudomonadati</taxon>
        <taxon>Pseudomonadota</taxon>
        <taxon>Alphaproteobacteria</taxon>
        <taxon>Rhodospirillales</taxon>
        <taxon>Thalassobaculaceae</taxon>
        <taxon>Nisaea</taxon>
    </lineage>
</organism>